<gene>
    <name evidence="6" type="ORF">LUZ62_053679</name>
</gene>
<reference evidence="6" key="1">
    <citation type="submission" date="2022-08" db="EMBL/GenBank/DDBJ databases">
        <authorList>
            <person name="Marques A."/>
        </authorList>
    </citation>
    <scope>NUCLEOTIDE SEQUENCE</scope>
    <source>
        <strain evidence="6">RhyPub2mFocal</strain>
        <tissue evidence="6">Leaves</tissue>
    </source>
</reference>
<dbReference type="InterPro" id="IPR002083">
    <property type="entry name" value="MATH/TRAF_dom"/>
</dbReference>
<dbReference type="Pfam" id="PF24570">
    <property type="entry name" value="BACK_BPM_SPOP"/>
    <property type="match status" value="1"/>
</dbReference>
<dbReference type="CDD" id="cd00121">
    <property type="entry name" value="MATH"/>
    <property type="match status" value="1"/>
</dbReference>
<dbReference type="AlphaFoldDB" id="A0AAV8DSJ1"/>
<dbReference type="CDD" id="cd18280">
    <property type="entry name" value="BTB_POZ_BPM_plant"/>
    <property type="match status" value="1"/>
</dbReference>
<dbReference type="InterPro" id="IPR011333">
    <property type="entry name" value="SKP1/BTB/POZ_sf"/>
</dbReference>
<evidence type="ECO:0000259" key="4">
    <source>
        <dbReference type="PROSITE" id="PS50097"/>
    </source>
</evidence>
<dbReference type="Gene3D" id="3.30.710.10">
    <property type="entry name" value="Potassium Channel Kv1.1, Chain A"/>
    <property type="match status" value="1"/>
</dbReference>
<comment type="similarity">
    <text evidence="2">Belongs to the Tdpoz family.</text>
</comment>
<dbReference type="InterPro" id="IPR056423">
    <property type="entry name" value="BACK_BPM_SPOP"/>
</dbReference>
<feature type="domain" description="MATH" evidence="5">
    <location>
        <begin position="24"/>
        <end position="152"/>
    </location>
</feature>
<dbReference type="Proteomes" id="UP001140206">
    <property type="component" value="Chromosome 3"/>
</dbReference>
<dbReference type="PROSITE" id="PS50097">
    <property type="entry name" value="BTB"/>
    <property type="match status" value="1"/>
</dbReference>
<dbReference type="PANTHER" id="PTHR26379">
    <property type="entry name" value="BTB/POZ AND MATH DOMAIN-CONTAINING PROTEIN 1"/>
    <property type="match status" value="1"/>
</dbReference>
<comment type="pathway">
    <text evidence="1">Protein modification; protein ubiquitination.</text>
</comment>
<evidence type="ECO:0000313" key="7">
    <source>
        <dbReference type="Proteomes" id="UP001140206"/>
    </source>
</evidence>
<organism evidence="6 7">
    <name type="scientific">Rhynchospora pubera</name>
    <dbReference type="NCBI Taxonomy" id="906938"/>
    <lineage>
        <taxon>Eukaryota</taxon>
        <taxon>Viridiplantae</taxon>
        <taxon>Streptophyta</taxon>
        <taxon>Embryophyta</taxon>
        <taxon>Tracheophyta</taxon>
        <taxon>Spermatophyta</taxon>
        <taxon>Magnoliopsida</taxon>
        <taxon>Liliopsida</taxon>
        <taxon>Poales</taxon>
        <taxon>Cyperaceae</taxon>
        <taxon>Cyperoideae</taxon>
        <taxon>Rhynchosporeae</taxon>
        <taxon>Rhynchospora</taxon>
    </lineage>
</organism>
<feature type="domain" description="BTB" evidence="4">
    <location>
        <begin position="187"/>
        <end position="254"/>
    </location>
</feature>
<evidence type="ECO:0000256" key="1">
    <source>
        <dbReference type="ARBA" id="ARBA00004906"/>
    </source>
</evidence>
<dbReference type="Pfam" id="PF22486">
    <property type="entry name" value="MATH_2"/>
    <property type="match status" value="1"/>
</dbReference>
<sequence length="386" mass="43503">MSVSMDGSLNNPKSASTRRVEKVEGSHQFKIMGYSVEKYNEKGTFHESATFSVGGYGWSILYYPNGEMKTEDGYTSIFISLKSEIEVTEHVKAQPSFVILNNGNQLLEKRTTPVYTFTSGKKNIGYGFPTFLKKSAFELGLKDDCLVISCSVTVFKTFPVEPDFPLVVPPPIGIKQLSHLLEDGYGADVTFEVNGQTFNAHMCILAMRSKVFRAQFFGPLKEKSGAIIKIEDIEAPVFKSLLDFIYSETIPEFEEINESEKKHNLAQHLLVAADRYDLERLKIICENILYGSINKSNVVSLLLLAERNNCIHLKAACLKLLASPEILGKVVETGQLQSSISVLNTVQEVKQVKLPVQQFNWLDWFTWWKSQRLQKTEGQEDRAKDS</sequence>
<evidence type="ECO:0000313" key="6">
    <source>
        <dbReference type="EMBL" id="KAJ4769422.1"/>
    </source>
</evidence>
<dbReference type="PANTHER" id="PTHR26379:SF187">
    <property type="entry name" value="OS07G0655300 PROTEIN"/>
    <property type="match status" value="1"/>
</dbReference>
<name>A0AAV8DSJ1_9POAL</name>
<protein>
    <submittedName>
        <fullName evidence="6">BTB/POZ/MATH-domain protein</fullName>
    </submittedName>
</protein>
<dbReference type="SMART" id="SM00225">
    <property type="entry name" value="BTB"/>
    <property type="match status" value="1"/>
</dbReference>
<feature type="region of interest" description="Disordered" evidence="3">
    <location>
        <begin position="1"/>
        <end position="22"/>
    </location>
</feature>
<evidence type="ECO:0000256" key="3">
    <source>
        <dbReference type="SAM" id="MobiDB-lite"/>
    </source>
</evidence>
<dbReference type="GO" id="GO:0016567">
    <property type="term" value="P:protein ubiquitination"/>
    <property type="evidence" value="ECO:0007669"/>
    <property type="project" value="InterPro"/>
</dbReference>
<dbReference type="SUPFAM" id="SSF54695">
    <property type="entry name" value="POZ domain"/>
    <property type="match status" value="1"/>
</dbReference>
<dbReference type="PROSITE" id="PS50144">
    <property type="entry name" value="MATH"/>
    <property type="match status" value="1"/>
</dbReference>
<accession>A0AAV8DSJ1</accession>
<evidence type="ECO:0000259" key="5">
    <source>
        <dbReference type="PROSITE" id="PS50144"/>
    </source>
</evidence>
<dbReference type="Pfam" id="PF00651">
    <property type="entry name" value="BTB"/>
    <property type="match status" value="1"/>
</dbReference>
<proteinExistence type="inferred from homology"/>
<keyword evidence="7" id="KW-1185">Reference proteome</keyword>
<dbReference type="InterPro" id="IPR000210">
    <property type="entry name" value="BTB/POZ_dom"/>
</dbReference>
<dbReference type="InterPro" id="IPR045005">
    <property type="entry name" value="BPM1-6"/>
</dbReference>
<dbReference type="Gene3D" id="2.60.210.10">
    <property type="entry name" value="Apoptosis, Tumor Necrosis Factor Receptor Associated Protein 2, Chain A"/>
    <property type="match status" value="1"/>
</dbReference>
<dbReference type="EMBL" id="JAMFTS010000003">
    <property type="protein sequence ID" value="KAJ4769422.1"/>
    <property type="molecule type" value="Genomic_DNA"/>
</dbReference>
<feature type="compositionally biased region" description="Polar residues" evidence="3">
    <location>
        <begin position="1"/>
        <end position="17"/>
    </location>
</feature>
<dbReference type="InterPro" id="IPR008974">
    <property type="entry name" value="TRAF-like"/>
</dbReference>
<dbReference type="SUPFAM" id="SSF49599">
    <property type="entry name" value="TRAF domain-like"/>
    <property type="match status" value="1"/>
</dbReference>
<comment type="caution">
    <text evidence="6">The sequence shown here is derived from an EMBL/GenBank/DDBJ whole genome shotgun (WGS) entry which is preliminary data.</text>
</comment>
<evidence type="ECO:0000256" key="2">
    <source>
        <dbReference type="ARBA" id="ARBA00010846"/>
    </source>
</evidence>